<feature type="transmembrane region" description="Helical" evidence="2">
    <location>
        <begin position="286"/>
        <end position="307"/>
    </location>
</feature>
<dbReference type="Pfam" id="PF01554">
    <property type="entry name" value="MatE"/>
    <property type="match status" value="2"/>
</dbReference>
<feature type="transmembrane region" description="Helical" evidence="2">
    <location>
        <begin position="177"/>
        <end position="200"/>
    </location>
</feature>
<dbReference type="STRING" id="1202772.A0A1V9ZRX6"/>
<dbReference type="PANTHER" id="PTHR11206">
    <property type="entry name" value="MULTIDRUG RESISTANCE PROTEIN"/>
    <property type="match status" value="1"/>
</dbReference>
<name>A0A1V9ZRX6_ACHHY</name>
<evidence type="ECO:0000313" key="3">
    <source>
        <dbReference type="EMBL" id="OQS00786.1"/>
    </source>
</evidence>
<feature type="transmembrane region" description="Helical" evidence="2">
    <location>
        <begin position="399"/>
        <end position="418"/>
    </location>
</feature>
<feature type="transmembrane region" description="Helical" evidence="2">
    <location>
        <begin position="106"/>
        <end position="132"/>
    </location>
</feature>
<dbReference type="AlphaFoldDB" id="A0A1V9ZRX6"/>
<feature type="transmembrane region" description="Helical" evidence="2">
    <location>
        <begin position="424"/>
        <end position="446"/>
    </location>
</feature>
<dbReference type="InterPro" id="IPR002528">
    <property type="entry name" value="MATE_fam"/>
</dbReference>
<keyword evidence="2" id="KW-0472">Membrane</keyword>
<reference evidence="3 4" key="1">
    <citation type="journal article" date="2014" name="Genome Biol. Evol.">
        <title>The secreted proteins of Achlya hypogyna and Thraustotheca clavata identify the ancestral oomycete secretome and reveal gene acquisitions by horizontal gene transfer.</title>
        <authorList>
            <person name="Misner I."/>
            <person name="Blouin N."/>
            <person name="Leonard G."/>
            <person name="Richards T.A."/>
            <person name="Lane C.E."/>
        </authorList>
    </citation>
    <scope>NUCLEOTIDE SEQUENCE [LARGE SCALE GENOMIC DNA]</scope>
    <source>
        <strain evidence="3 4">ATCC 48635</strain>
    </source>
</reference>
<evidence type="ECO:0000313" key="4">
    <source>
        <dbReference type="Proteomes" id="UP000243579"/>
    </source>
</evidence>
<feature type="transmembrane region" description="Helical" evidence="2">
    <location>
        <begin position="144"/>
        <end position="165"/>
    </location>
</feature>
<comment type="caution">
    <text evidence="3">The sequence shown here is derived from an EMBL/GenBank/DDBJ whole genome shotgun (WGS) entry which is preliminary data.</text>
</comment>
<dbReference type="NCBIfam" id="TIGR00797">
    <property type="entry name" value="matE"/>
    <property type="match status" value="1"/>
</dbReference>
<evidence type="ECO:0000256" key="1">
    <source>
        <dbReference type="ARBA" id="ARBA00010199"/>
    </source>
</evidence>
<proteinExistence type="inferred from homology"/>
<protein>
    <submittedName>
        <fullName evidence="3">Multidrug/Oligosaccharidyl-lipid/Polysaccharide (MOP) Flippase Superfamily</fullName>
    </submittedName>
</protein>
<accession>A0A1V9ZRX6</accession>
<feature type="transmembrane region" description="Helical" evidence="2">
    <location>
        <begin position="251"/>
        <end position="274"/>
    </location>
</feature>
<dbReference type="OrthoDB" id="41353at2759"/>
<sequence length="464" mass="48921">MTKSPASAATPLVSTRTAKDELHHLLALAAPLIVSQVLEYLPNVVNGMLTGHLPTSDAAESRLLLSANGLSGLYFTVFIYSAAIGVGTALDGLCAQAYGKGAIDEIGVLLQTAVIASAALMLPLVLLCIYSSRVLLLLGQPLDVALATQSYTSLMSVAIPFVFAYEILKRVLQGQNAVVPIAVAFVTANAVNLAVSYMILYHSSMGYTGCAVAFPCLYAAGAVAALDHLHESSWCWASAWKRMHIFLPRSFHGWAMFVFELAGVSVSSFLAGSLPNATVAITATSIYMGFRMIFSMVYLGLGIAVSIRVGNALGAHRPDLARTAASQTLAMSVGWAVVSGAAMVLLGARYAEGYTRDPEVLSLVYRLLWATAPLQVTMAIWGVVQGVFRGSGTPHEGAVLNLIGFFGIGLPFSYALAFPGGLGLLGLWLGVYSGFGICAMYGLYWLATVDWNSLVATVDNTLGV</sequence>
<feature type="transmembrane region" description="Helical" evidence="2">
    <location>
        <begin position="363"/>
        <end position="387"/>
    </location>
</feature>
<dbReference type="EMBL" id="JNBR01000024">
    <property type="protein sequence ID" value="OQS00786.1"/>
    <property type="molecule type" value="Genomic_DNA"/>
</dbReference>
<keyword evidence="2" id="KW-0812">Transmembrane</keyword>
<feature type="transmembrane region" description="Helical" evidence="2">
    <location>
        <begin position="328"/>
        <end position="351"/>
    </location>
</feature>
<feature type="transmembrane region" description="Helical" evidence="2">
    <location>
        <begin position="73"/>
        <end position="94"/>
    </location>
</feature>
<comment type="similarity">
    <text evidence="1">Belongs to the multi antimicrobial extrusion (MATE) (TC 2.A.66.1) family.</text>
</comment>
<dbReference type="GO" id="GO:0015297">
    <property type="term" value="F:antiporter activity"/>
    <property type="evidence" value="ECO:0007669"/>
    <property type="project" value="InterPro"/>
</dbReference>
<organism evidence="3 4">
    <name type="scientific">Achlya hypogyna</name>
    <name type="common">Oomycete</name>
    <name type="synonym">Protoachlya hypogyna</name>
    <dbReference type="NCBI Taxonomy" id="1202772"/>
    <lineage>
        <taxon>Eukaryota</taxon>
        <taxon>Sar</taxon>
        <taxon>Stramenopiles</taxon>
        <taxon>Oomycota</taxon>
        <taxon>Saprolegniomycetes</taxon>
        <taxon>Saprolegniales</taxon>
        <taxon>Achlyaceae</taxon>
        <taxon>Achlya</taxon>
    </lineage>
</organism>
<dbReference type="GO" id="GO:0042910">
    <property type="term" value="F:xenobiotic transmembrane transporter activity"/>
    <property type="evidence" value="ECO:0007669"/>
    <property type="project" value="InterPro"/>
</dbReference>
<dbReference type="Proteomes" id="UP000243579">
    <property type="component" value="Unassembled WGS sequence"/>
</dbReference>
<evidence type="ECO:0000256" key="2">
    <source>
        <dbReference type="SAM" id="Phobius"/>
    </source>
</evidence>
<feature type="transmembrane region" description="Helical" evidence="2">
    <location>
        <begin position="206"/>
        <end position="230"/>
    </location>
</feature>
<keyword evidence="2" id="KW-1133">Transmembrane helix</keyword>
<keyword evidence="4" id="KW-1185">Reference proteome</keyword>
<dbReference type="GO" id="GO:0016020">
    <property type="term" value="C:membrane"/>
    <property type="evidence" value="ECO:0007669"/>
    <property type="project" value="InterPro"/>
</dbReference>
<gene>
    <name evidence="3" type="ORF">ACHHYP_02694</name>
</gene>